<evidence type="ECO:0000256" key="6">
    <source>
        <dbReference type="ARBA" id="ARBA00022917"/>
    </source>
</evidence>
<dbReference type="Gene3D" id="3.40.50.620">
    <property type="entry name" value="HUPs"/>
    <property type="match status" value="1"/>
</dbReference>
<dbReference type="AlphaFoldDB" id="A0A8B6FUL8"/>
<keyword evidence="6 11" id="KW-0648">Protein biosynthesis</keyword>
<dbReference type="InterPro" id="IPR011035">
    <property type="entry name" value="Ribosomal_bL25/Gln-tRNA_synth"/>
</dbReference>
<dbReference type="GO" id="GO:0004819">
    <property type="term" value="F:glutamine-tRNA ligase activity"/>
    <property type="evidence" value="ECO:0007669"/>
    <property type="project" value="UniProtKB-EC"/>
</dbReference>
<dbReference type="InterPro" id="IPR000924">
    <property type="entry name" value="Glu/Gln-tRNA-synth"/>
</dbReference>
<dbReference type="EMBL" id="UYJE01007419">
    <property type="protein sequence ID" value="VDI54569.1"/>
    <property type="molecule type" value="Genomic_DNA"/>
</dbReference>
<dbReference type="InterPro" id="IPR020056">
    <property type="entry name" value="Rbsml_bL25/Gln-tRNA_synth_N"/>
</dbReference>
<evidence type="ECO:0000256" key="10">
    <source>
        <dbReference type="ARBA" id="ARBA00072317"/>
    </source>
</evidence>
<dbReference type="GO" id="GO:0005524">
    <property type="term" value="F:ATP binding"/>
    <property type="evidence" value="ECO:0007669"/>
    <property type="project" value="UniProtKB-KW"/>
</dbReference>
<sequence length="821" mass="93144">MASEDLTATFVSIGLSEQKAKETVKNEQLSSSLKQAIEQARKCGVQSIDKEMGKLLYNIATKLKTQIKIHQAMIVEYITKQKITTEIQLNAAMDYLLHHPLPPVDKIKFETECGVGVTISPDQVEAAVEEVVQKYKDELIEKRYRFNTGLIMSEARNKLKFADGKIIKNEVDMQILDLLGPKTDADLAKPVKQKQTGVKGSESSKSLKSTESSKSLKDEGSKPTESFVGEDGEVKSFMDIMGAALKFHKTGENYKTEGYVITPKTMELLKEHMRITGGKVHSRFPPEPNGILHIGHAKAINFNFGYARAHDGNCYLRYDDTNPEKEEEKFFKAILEMVQWLGYKPFKVTHASDNFDRLYELAVELIKRGHAYICHMKSEDIKGFNPPDSPWRDRPIEESLQLFEDMKNGKITEGDATLRMKVTLEEGKKDPVAYRIKFTPHHRTGDKWCIYPTYDYTHCLCDSIENITHSLCTKEFQSRRSSYYWLCNVLDLYCPVQWEYGRLNLNYAVVSKRKIGKLITEGHVRDWDDPRLFTLTALRRRGFPPEAINLFCAKVGVTMAQTVLDPSMLEACVRDVLNVTAPRAMAVLEPLKVTINNFPADHSGSLAIPNFPADESKGSHTIPFTSTVFIERSDFKEKAEKNYKRWSADQPVGLRHAGYVLSIDKINKVRHAGYVLSIDKINKVRHAGYVLSIDKINKDSEGNITDLVASCTKTTETDKPKGFIHWVSDPIVCEVRQYERLFFHKSPEDPSEVPGGFLTDINPNSMSVVTNAYVDVSVKGAKHFDKFQFERVGFFSVDTDTHHSKMIFNRTVTLKEDPGKK</sequence>
<comment type="similarity">
    <text evidence="1 11">Belongs to the class-I aminoacyl-tRNA synthetase family.</text>
</comment>
<dbReference type="InterPro" id="IPR007639">
    <property type="entry name" value="Gln-tRNA-synth_Ib_RNA-bd_N"/>
</dbReference>
<feature type="domain" description="Glutamyl/glutaminyl-tRNA synthetase class Ib anti-codon binding" evidence="14">
    <location>
        <begin position="581"/>
        <end position="667"/>
    </location>
</feature>
<proteinExistence type="inferred from homology"/>
<comment type="catalytic activity">
    <reaction evidence="9">
        <text>tRNA(Gln) + L-glutamine + ATP = L-glutaminyl-tRNA(Gln) + AMP + diphosphate</text>
        <dbReference type="Rhea" id="RHEA:20121"/>
        <dbReference type="Rhea" id="RHEA-COMP:9662"/>
        <dbReference type="Rhea" id="RHEA-COMP:9681"/>
        <dbReference type="ChEBI" id="CHEBI:30616"/>
        <dbReference type="ChEBI" id="CHEBI:33019"/>
        <dbReference type="ChEBI" id="CHEBI:58359"/>
        <dbReference type="ChEBI" id="CHEBI:78442"/>
        <dbReference type="ChEBI" id="CHEBI:78521"/>
        <dbReference type="ChEBI" id="CHEBI:456215"/>
        <dbReference type="EC" id="6.1.1.18"/>
    </reaction>
</comment>
<dbReference type="FunFam" id="3.40.50.620:FF:000049">
    <property type="entry name" value="Probable glutamine--tRNA ligase"/>
    <property type="match status" value="1"/>
</dbReference>
<evidence type="ECO:0000256" key="12">
    <source>
        <dbReference type="SAM" id="MobiDB-lite"/>
    </source>
</evidence>
<keyword evidence="3 11" id="KW-0436">Ligase</keyword>
<feature type="domain" description="Glutaminyl-tRNA synthetase class Ib non-specific RNA-binding" evidence="15">
    <location>
        <begin position="167"/>
        <end position="270"/>
    </location>
</feature>
<dbReference type="Pfam" id="PF03950">
    <property type="entry name" value="tRNA-synt_1c_C"/>
    <property type="match status" value="1"/>
</dbReference>
<dbReference type="Pfam" id="PF00749">
    <property type="entry name" value="tRNA-synt_1c"/>
    <property type="match status" value="1"/>
</dbReference>
<dbReference type="Gene3D" id="1.10.10.2420">
    <property type="match status" value="1"/>
</dbReference>
<dbReference type="PANTHER" id="PTHR43097">
    <property type="entry name" value="GLUTAMINE-TRNA LIGASE"/>
    <property type="match status" value="1"/>
</dbReference>
<dbReference type="InterPro" id="IPR042559">
    <property type="entry name" value="Gln-tRNA-synth_Ib_RNA-bd_N_2"/>
</dbReference>
<feature type="domain" description="tRNA synthetases class I (E and Q) anti-codon binding" evidence="17">
    <location>
        <begin position="723"/>
        <end position="798"/>
    </location>
</feature>
<dbReference type="OrthoDB" id="10250478at2759"/>
<comment type="caution">
    <text evidence="18">The sequence shown here is derived from an EMBL/GenBank/DDBJ whole genome shotgun (WGS) entry which is preliminary data.</text>
</comment>
<dbReference type="Proteomes" id="UP000596742">
    <property type="component" value="Unassembled WGS sequence"/>
</dbReference>
<evidence type="ECO:0000256" key="11">
    <source>
        <dbReference type="RuleBase" id="RU363037"/>
    </source>
</evidence>
<evidence type="ECO:0000259" key="15">
    <source>
        <dbReference type="Pfam" id="PF04557"/>
    </source>
</evidence>
<keyword evidence="5 11" id="KW-0067">ATP-binding</keyword>
<dbReference type="InterPro" id="IPR007638">
    <property type="entry name" value="Gln-tRNA-synth_Ib_RNA-bd_2"/>
</dbReference>
<reference evidence="18" key="1">
    <citation type="submission" date="2018-11" db="EMBL/GenBank/DDBJ databases">
        <authorList>
            <person name="Alioto T."/>
            <person name="Alioto T."/>
        </authorList>
    </citation>
    <scope>NUCLEOTIDE SEQUENCE</scope>
</reference>
<dbReference type="NCBIfam" id="TIGR00440">
    <property type="entry name" value="glnS"/>
    <property type="match status" value="1"/>
</dbReference>
<protein>
    <recommendedName>
        <fullName evidence="10">Probable glutamine--tRNA ligase</fullName>
        <ecNumber evidence="2">6.1.1.18</ecNumber>
    </recommendedName>
    <alternativeName>
        <fullName evidence="8">Glutaminyl-tRNA synthetase</fullName>
    </alternativeName>
</protein>
<dbReference type="GO" id="GO:0006425">
    <property type="term" value="P:glutaminyl-tRNA aminoacylation"/>
    <property type="evidence" value="ECO:0007669"/>
    <property type="project" value="InterPro"/>
</dbReference>
<feature type="compositionally biased region" description="Low complexity" evidence="12">
    <location>
        <begin position="201"/>
        <end position="213"/>
    </location>
</feature>
<dbReference type="InterPro" id="IPR004514">
    <property type="entry name" value="Gln-tRNA-synth"/>
</dbReference>
<evidence type="ECO:0000256" key="3">
    <source>
        <dbReference type="ARBA" id="ARBA00022598"/>
    </source>
</evidence>
<dbReference type="Gene3D" id="2.40.240.10">
    <property type="entry name" value="Ribosomal Protein L25, Chain P"/>
    <property type="match status" value="3"/>
</dbReference>
<evidence type="ECO:0000256" key="2">
    <source>
        <dbReference type="ARBA" id="ARBA00012836"/>
    </source>
</evidence>
<dbReference type="PROSITE" id="PS00178">
    <property type="entry name" value="AA_TRNA_LIGASE_I"/>
    <property type="match status" value="1"/>
</dbReference>
<name>A0A8B6FUL8_MYTGA</name>
<dbReference type="FunFam" id="2.40.240.10:FF:000008">
    <property type="entry name" value="probable glutamine--tRNA ligase"/>
    <property type="match status" value="1"/>
</dbReference>
<dbReference type="InterPro" id="IPR001412">
    <property type="entry name" value="aa-tRNA-synth_I_CS"/>
</dbReference>
<evidence type="ECO:0000259" key="17">
    <source>
        <dbReference type="Pfam" id="PF20974"/>
    </source>
</evidence>
<dbReference type="InterPro" id="IPR049437">
    <property type="entry name" value="tRNA-synt_1c_C2"/>
</dbReference>
<dbReference type="CDD" id="cd00807">
    <property type="entry name" value="GlnRS_core"/>
    <property type="match status" value="1"/>
</dbReference>
<dbReference type="EC" id="6.1.1.18" evidence="2"/>
<feature type="region of interest" description="Disordered" evidence="12">
    <location>
        <begin position="187"/>
        <end position="228"/>
    </location>
</feature>
<evidence type="ECO:0000259" key="13">
    <source>
        <dbReference type="Pfam" id="PF00749"/>
    </source>
</evidence>
<dbReference type="Pfam" id="PF20974">
    <property type="entry name" value="tRNA-synt_1c_C2"/>
    <property type="match status" value="1"/>
</dbReference>
<feature type="domain" description="Glutamyl/glutaminyl-tRNA synthetase class Ib catalytic" evidence="13">
    <location>
        <begin position="279"/>
        <end position="578"/>
    </location>
</feature>
<evidence type="ECO:0000256" key="7">
    <source>
        <dbReference type="ARBA" id="ARBA00023146"/>
    </source>
</evidence>
<dbReference type="InterPro" id="IPR050132">
    <property type="entry name" value="Gln/Glu-tRNA_Ligase"/>
</dbReference>
<keyword evidence="19" id="KW-1185">Reference proteome</keyword>
<evidence type="ECO:0000256" key="4">
    <source>
        <dbReference type="ARBA" id="ARBA00022741"/>
    </source>
</evidence>
<gene>
    <name evidence="18" type="ORF">MGAL_10B092239B</name>
</gene>
<dbReference type="PRINTS" id="PR00987">
    <property type="entry name" value="TRNASYNTHGLU"/>
</dbReference>
<dbReference type="InterPro" id="IPR020058">
    <property type="entry name" value="Glu/Gln-tRNA-synth_Ib_cat-dom"/>
</dbReference>
<evidence type="ECO:0000259" key="14">
    <source>
        <dbReference type="Pfam" id="PF03950"/>
    </source>
</evidence>
<evidence type="ECO:0000256" key="5">
    <source>
        <dbReference type="ARBA" id="ARBA00022840"/>
    </source>
</evidence>
<dbReference type="PANTHER" id="PTHR43097:SF4">
    <property type="entry name" value="GLUTAMINE--TRNA LIGASE"/>
    <property type="match status" value="1"/>
</dbReference>
<dbReference type="Gene3D" id="1.10.8.1290">
    <property type="entry name" value="Glutaminyl-tRNA synthetase, non-specific RNA binding region part 1, domain 1"/>
    <property type="match status" value="1"/>
</dbReference>
<dbReference type="FunFam" id="1.10.10.2420:FF:000001">
    <property type="entry name" value="Glutamine--tRNA ligase cytoplasmic"/>
    <property type="match status" value="1"/>
</dbReference>
<dbReference type="GO" id="GO:0017101">
    <property type="term" value="C:aminoacyl-tRNA synthetase multienzyme complex"/>
    <property type="evidence" value="ECO:0007669"/>
    <property type="project" value="TreeGrafter"/>
</dbReference>
<evidence type="ECO:0000259" key="16">
    <source>
        <dbReference type="Pfam" id="PF04558"/>
    </source>
</evidence>
<feature type="domain" description="Glutaminyl-tRNA synthetase class Ib non-specific RNA-binding" evidence="16">
    <location>
        <begin position="4"/>
        <end position="164"/>
    </location>
</feature>
<dbReference type="InterPro" id="IPR042558">
    <property type="entry name" value="Gln-tRNA-synth_Ib_RNA-bd_N_1"/>
</dbReference>
<dbReference type="SUPFAM" id="SSF50715">
    <property type="entry name" value="Ribosomal protein L25-like"/>
    <property type="match status" value="2"/>
</dbReference>
<organism evidence="18 19">
    <name type="scientific">Mytilus galloprovincialis</name>
    <name type="common">Mediterranean mussel</name>
    <dbReference type="NCBI Taxonomy" id="29158"/>
    <lineage>
        <taxon>Eukaryota</taxon>
        <taxon>Metazoa</taxon>
        <taxon>Spiralia</taxon>
        <taxon>Lophotrochozoa</taxon>
        <taxon>Mollusca</taxon>
        <taxon>Bivalvia</taxon>
        <taxon>Autobranchia</taxon>
        <taxon>Pteriomorphia</taxon>
        <taxon>Mytilida</taxon>
        <taxon>Mytiloidea</taxon>
        <taxon>Mytilidae</taxon>
        <taxon>Mytilinae</taxon>
        <taxon>Mytilus</taxon>
    </lineage>
</organism>
<dbReference type="InterPro" id="IPR020059">
    <property type="entry name" value="Glu/Gln-tRNA-synth_Ib_codon-bd"/>
</dbReference>
<dbReference type="SUPFAM" id="SSF52374">
    <property type="entry name" value="Nucleotidylyl transferase"/>
    <property type="match status" value="1"/>
</dbReference>
<dbReference type="Pfam" id="PF04558">
    <property type="entry name" value="tRNA_synt_1c_R1"/>
    <property type="match status" value="1"/>
</dbReference>
<accession>A0A8B6FUL8</accession>
<evidence type="ECO:0000313" key="19">
    <source>
        <dbReference type="Proteomes" id="UP000596742"/>
    </source>
</evidence>
<dbReference type="InterPro" id="IPR014729">
    <property type="entry name" value="Rossmann-like_a/b/a_fold"/>
</dbReference>
<dbReference type="Pfam" id="PF04557">
    <property type="entry name" value="tRNA_synt_1c_R2"/>
    <property type="match status" value="1"/>
</dbReference>
<keyword evidence="7 11" id="KW-0030">Aminoacyl-tRNA synthetase</keyword>
<evidence type="ECO:0000256" key="1">
    <source>
        <dbReference type="ARBA" id="ARBA00005594"/>
    </source>
</evidence>
<dbReference type="FunFam" id="1.10.8.1290:FF:000002">
    <property type="entry name" value="Glutamine--tRNA ligase cytoplasmic"/>
    <property type="match status" value="1"/>
</dbReference>
<keyword evidence="4 11" id="KW-0547">Nucleotide-binding</keyword>
<evidence type="ECO:0000256" key="9">
    <source>
        <dbReference type="ARBA" id="ARBA00048270"/>
    </source>
</evidence>
<evidence type="ECO:0000313" key="18">
    <source>
        <dbReference type="EMBL" id="VDI54569.1"/>
    </source>
</evidence>
<evidence type="ECO:0000256" key="8">
    <source>
        <dbReference type="ARBA" id="ARBA00030466"/>
    </source>
</evidence>
<dbReference type="GO" id="GO:0005829">
    <property type="term" value="C:cytosol"/>
    <property type="evidence" value="ECO:0007669"/>
    <property type="project" value="TreeGrafter"/>
</dbReference>